<evidence type="ECO:0000256" key="6">
    <source>
        <dbReference type="ARBA" id="ARBA00023082"/>
    </source>
</evidence>
<dbReference type="Gene3D" id="1.10.10.60">
    <property type="entry name" value="Homeodomain-like"/>
    <property type="match status" value="1"/>
</dbReference>
<dbReference type="GO" id="GO:0016987">
    <property type="term" value="F:sigma factor activity"/>
    <property type="evidence" value="ECO:0007669"/>
    <property type="project" value="UniProtKB-KW"/>
</dbReference>
<keyword evidence="8 9" id="KW-0804">Transcription</keyword>
<evidence type="ECO:0000256" key="8">
    <source>
        <dbReference type="ARBA" id="ARBA00023163"/>
    </source>
</evidence>
<feature type="domain" description="RNA polymerase sigma factor 54 DNA-binding" evidence="10">
    <location>
        <begin position="305"/>
        <end position="467"/>
    </location>
</feature>
<evidence type="ECO:0000256" key="9">
    <source>
        <dbReference type="PIRNR" id="PIRNR000774"/>
    </source>
</evidence>
<feature type="domain" description="RNA polymerase sigma factor 54 core-binding" evidence="11">
    <location>
        <begin position="104"/>
        <end position="292"/>
    </location>
</feature>
<dbReference type="NCBIfam" id="TIGR02395">
    <property type="entry name" value="rpoN_sigma"/>
    <property type="match status" value="1"/>
</dbReference>
<dbReference type="GO" id="GO:0016779">
    <property type="term" value="F:nucleotidyltransferase activity"/>
    <property type="evidence" value="ECO:0007669"/>
    <property type="project" value="UniProtKB-KW"/>
</dbReference>
<evidence type="ECO:0000256" key="3">
    <source>
        <dbReference type="ARBA" id="ARBA00022679"/>
    </source>
</evidence>
<dbReference type="KEGG" id="sutt:SUTMEG_00920"/>
<dbReference type="InterPro" id="IPR038709">
    <property type="entry name" value="RpoN_core-bd_sf"/>
</dbReference>
<evidence type="ECO:0000256" key="2">
    <source>
        <dbReference type="ARBA" id="ARBA00022478"/>
    </source>
</evidence>
<keyword evidence="7 9" id="KW-0238">DNA-binding</keyword>
<dbReference type="PROSITE" id="PS50044">
    <property type="entry name" value="SIGMA54_3"/>
    <property type="match status" value="1"/>
</dbReference>
<protein>
    <recommendedName>
        <fullName evidence="9">RNA polymerase sigma-54 factor</fullName>
    </recommendedName>
</protein>
<dbReference type="Pfam" id="PF04552">
    <property type="entry name" value="Sigma54_DBD"/>
    <property type="match status" value="1"/>
</dbReference>
<dbReference type="EMBL" id="AP018786">
    <property type="protein sequence ID" value="BBF22201.1"/>
    <property type="molecule type" value="Genomic_DNA"/>
</dbReference>
<organism evidence="12 13">
    <name type="scientific">Sutterella megalosphaeroides</name>
    <dbReference type="NCBI Taxonomy" id="2494234"/>
    <lineage>
        <taxon>Bacteria</taxon>
        <taxon>Pseudomonadati</taxon>
        <taxon>Pseudomonadota</taxon>
        <taxon>Betaproteobacteria</taxon>
        <taxon>Burkholderiales</taxon>
        <taxon>Sutterellaceae</taxon>
        <taxon>Sutterella</taxon>
    </lineage>
</organism>
<keyword evidence="13" id="KW-1185">Reference proteome</keyword>
<dbReference type="OrthoDB" id="9814402at2"/>
<dbReference type="PROSITE" id="PS00718">
    <property type="entry name" value="SIGMA54_2"/>
    <property type="match status" value="1"/>
</dbReference>
<dbReference type="PIRSF" id="PIRSF000774">
    <property type="entry name" value="RpoN"/>
    <property type="match status" value="1"/>
</dbReference>
<keyword evidence="3 9" id="KW-0808">Transferase</keyword>
<dbReference type="InterPro" id="IPR000394">
    <property type="entry name" value="RNA_pol_sigma_54"/>
</dbReference>
<evidence type="ECO:0000256" key="4">
    <source>
        <dbReference type="ARBA" id="ARBA00022695"/>
    </source>
</evidence>
<name>A0A2Z6I6W4_9BURK</name>
<sequence>MSALLEVRQSQQLSTALSVAQQASLKLLQMTSVELMAEADLLVAQNPFLETENAAPEASVRTEEPSCDVPEGDLPEGAPLEGMYSTWGAGAAYEGADPLEGLVAPESVRAALLNDALELDLSEKERSCIRCLVEELDESGLLTVPLNEAAEEYRAVVDASPAEWKRALVALQGLEPAGIAQPSLTEGLVEQVRRRTEAGDVDEPAARLLVTLLREHLGDLARADRKTLLKCAANDAELLEEALGLLRELNPRPIAFDAEATRYVLPDLVVRRANGRWRAFVNPSARPNVRLSDLAHERRAVESTELKPYLEEARRFLQAVDARTNTLLRIAEFLVEHQQAFFDEGPAALRPLRQKDAAEALELSESTVSRTTSGKYLQGPSGTLELKALFSNAVAATSDAPDGDEGLSGARILDEIRALVAAEDPASPLADRDIAEQLTGRGYVVSRRTIAKYREKAGIPSTRLRRRKASE</sequence>
<keyword evidence="5 9" id="KW-0805">Transcription regulation</keyword>
<evidence type="ECO:0000256" key="1">
    <source>
        <dbReference type="ARBA" id="ARBA00008798"/>
    </source>
</evidence>
<evidence type="ECO:0000313" key="12">
    <source>
        <dbReference type="EMBL" id="BBF22201.1"/>
    </source>
</evidence>
<gene>
    <name evidence="12" type="primary">rpoN</name>
    <name evidence="12" type="ORF">SUTMEG_00920</name>
</gene>
<evidence type="ECO:0000259" key="11">
    <source>
        <dbReference type="Pfam" id="PF04963"/>
    </source>
</evidence>
<dbReference type="InterPro" id="IPR007634">
    <property type="entry name" value="RNA_pol_sigma_54_DNA-bd"/>
</dbReference>
<keyword evidence="4 9" id="KW-0548">Nucleotidyltransferase</keyword>
<dbReference type="AlphaFoldDB" id="A0A2Z6I6W4"/>
<keyword evidence="2 9" id="KW-0240">DNA-directed RNA polymerase</keyword>
<dbReference type="RefSeq" id="WP_120175864.1">
    <property type="nucleotide sequence ID" value="NZ_AP018786.1"/>
</dbReference>
<reference evidence="12 13" key="1">
    <citation type="journal article" date="2018" name="Int. J. Syst. Evol. Microbiol.">
        <title>Mesosutterella multiformis gen. nov., sp. nov., a member of the family Sutterellaceae and Sutterella megalosphaeroides sp. nov., isolated from human faeces.</title>
        <authorList>
            <person name="Sakamoto M."/>
            <person name="Ikeyama N."/>
            <person name="Kunihiro T."/>
            <person name="Iino T."/>
            <person name="Yuki M."/>
            <person name="Ohkuma M."/>
        </authorList>
    </citation>
    <scope>NUCLEOTIDE SEQUENCE [LARGE SCALE GENOMIC DNA]</scope>
    <source>
        <strain evidence="12 13">6FBBBH3</strain>
    </source>
</reference>
<dbReference type="PANTHER" id="PTHR32248:SF4">
    <property type="entry name" value="RNA POLYMERASE SIGMA-54 FACTOR"/>
    <property type="match status" value="1"/>
</dbReference>
<dbReference type="Pfam" id="PF00309">
    <property type="entry name" value="Sigma54_AID"/>
    <property type="match status" value="1"/>
</dbReference>
<comment type="function">
    <text evidence="9">Sigma factors are initiation factors that promote the attachment of RNA polymerase to specific initiation sites and are then released.</text>
</comment>
<dbReference type="Pfam" id="PF04963">
    <property type="entry name" value="Sigma54_CBD"/>
    <property type="match status" value="1"/>
</dbReference>
<evidence type="ECO:0000256" key="5">
    <source>
        <dbReference type="ARBA" id="ARBA00023015"/>
    </source>
</evidence>
<dbReference type="GO" id="GO:0006352">
    <property type="term" value="P:DNA-templated transcription initiation"/>
    <property type="evidence" value="ECO:0007669"/>
    <property type="project" value="InterPro"/>
</dbReference>
<accession>A0A2Z6I6W4</accession>
<dbReference type="Gene3D" id="1.10.10.1330">
    <property type="entry name" value="RNA polymerase sigma-54 factor, core-binding domain"/>
    <property type="match status" value="1"/>
</dbReference>
<dbReference type="PRINTS" id="PR00045">
    <property type="entry name" value="SIGMA54FCT"/>
</dbReference>
<dbReference type="GO" id="GO:0000428">
    <property type="term" value="C:DNA-directed RNA polymerase complex"/>
    <property type="evidence" value="ECO:0007669"/>
    <property type="project" value="UniProtKB-KW"/>
</dbReference>
<comment type="similarity">
    <text evidence="1 9">Belongs to the sigma-54 factor family.</text>
</comment>
<keyword evidence="6 9" id="KW-0731">Sigma factor</keyword>
<dbReference type="InterPro" id="IPR007046">
    <property type="entry name" value="RNA_pol_sigma_54_core-bd"/>
</dbReference>
<dbReference type="GO" id="GO:0003677">
    <property type="term" value="F:DNA binding"/>
    <property type="evidence" value="ECO:0007669"/>
    <property type="project" value="UniProtKB-KW"/>
</dbReference>
<evidence type="ECO:0000256" key="7">
    <source>
        <dbReference type="ARBA" id="ARBA00023125"/>
    </source>
</evidence>
<evidence type="ECO:0000313" key="13">
    <source>
        <dbReference type="Proteomes" id="UP000271003"/>
    </source>
</evidence>
<dbReference type="GO" id="GO:0001216">
    <property type="term" value="F:DNA-binding transcription activator activity"/>
    <property type="evidence" value="ECO:0007669"/>
    <property type="project" value="InterPro"/>
</dbReference>
<proteinExistence type="inferred from homology"/>
<evidence type="ECO:0000259" key="10">
    <source>
        <dbReference type="Pfam" id="PF04552"/>
    </source>
</evidence>
<dbReference type="Proteomes" id="UP000271003">
    <property type="component" value="Chromosome"/>
</dbReference>
<dbReference type="PANTHER" id="PTHR32248">
    <property type="entry name" value="RNA POLYMERASE SIGMA-54 FACTOR"/>
    <property type="match status" value="1"/>
</dbReference>